<name>A0A8T9Q057_9BACT</name>
<comment type="subcellular location">
    <subcellularLocation>
        <location evidence="1">Cell envelope</location>
    </subcellularLocation>
</comment>
<evidence type="ECO:0000256" key="1">
    <source>
        <dbReference type="ARBA" id="ARBA00004196"/>
    </source>
</evidence>
<dbReference type="AlphaFoldDB" id="A0A8T9Q057"/>
<proteinExistence type="predicted"/>
<dbReference type="GO" id="GO:0030313">
    <property type="term" value="C:cell envelope"/>
    <property type="evidence" value="ECO:0007669"/>
    <property type="project" value="UniProtKB-SubCell"/>
</dbReference>
<dbReference type="InterPro" id="IPR013766">
    <property type="entry name" value="Thioredoxin_domain"/>
</dbReference>
<organism evidence="6 7">
    <name type="scientific">Hymenobacter cellulosilyticus</name>
    <dbReference type="NCBI Taxonomy" id="2932248"/>
    <lineage>
        <taxon>Bacteria</taxon>
        <taxon>Pseudomonadati</taxon>
        <taxon>Bacteroidota</taxon>
        <taxon>Cytophagia</taxon>
        <taxon>Cytophagales</taxon>
        <taxon>Hymenobacteraceae</taxon>
        <taxon>Hymenobacter</taxon>
    </lineage>
</organism>
<dbReference type="InterPro" id="IPR013740">
    <property type="entry name" value="Redoxin"/>
</dbReference>
<dbReference type="Pfam" id="PF08534">
    <property type="entry name" value="Redoxin"/>
    <property type="match status" value="1"/>
</dbReference>
<keyword evidence="4" id="KW-1133">Transmembrane helix</keyword>
<keyword evidence="7" id="KW-1185">Reference proteome</keyword>
<dbReference type="PANTHER" id="PTHR42852:SF13">
    <property type="entry name" value="PROTEIN DIPZ"/>
    <property type="match status" value="1"/>
</dbReference>
<dbReference type="InterPro" id="IPR036249">
    <property type="entry name" value="Thioredoxin-like_sf"/>
</dbReference>
<dbReference type="PROSITE" id="PS00194">
    <property type="entry name" value="THIOREDOXIN_1"/>
    <property type="match status" value="1"/>
</dbReference>
<evidence type="ECO:0000256" key="3">
    <source>
        <dbReference type="ARBA" id="ARBA00023284"/>
    </source>
</evidence>
<gene>
    <name evidence="6" type="ORF">MUN79_16800</name>
</gene>
<dbReference type="InterPro" id="IPR050553">
    <property type="entry name" value="Thioredoxin_ResA/DsbE_sf"/>
</dbReference>
<dbReference type="EMBL" id="CP095046">
    <property type="protein sequence ID" value="UOQ70395.1"/>
    <property type="molecule type" value="Genomic_DNA"/>
</dbReference>
<accession>A0A8T9Q057</accession>
<dbReference type="CDD" id="cd02966">
    <property type="entry name" value="TlpA_like_family"/>
    <property type="match status" value="1"/>
</dbReference>
<dbReference type="GO" id="GO:0016491">
    <property type="term" value="F:oxidoreductase activity"/>
    <property type="evidence" value="ECO:0007669"/>
    <property type="project" value="InterPro"/>
</dbReference>
<dbReference type="Gene3D" id="3.40.30.10">
    <property type="entry name" value="Glutaredoxin"/>
    <property type="match status" value="1"/>
</dbReference>
<dbReference type="RefSeq" id="WP_244673817.1">
    <property type="nucleotide sequence ID" value="NZ_CP095046.1"/>
</dbReference>
<feature type="transmembrane region" description="Helical" evidence="4">
    <location>
        <begin position="6"/>
        <end position="23"/>
    </location>
</feature>
<feature type="domain" description="Thioredoxin" evidence="5">
    <location>
        <begin position="46"/>
        <end position="196"/>
    </location>
</feature>
<evidence type="ECO:0000256" key="2">
    <source>
        <dbReference type="ARBA" id="ARBA00022748"/>
    </source>
</evidence>
<evidence type="ECO:0000259" key="5">
    <source>
        <dbReference type="PROSITE" id="PS51352"/>
    </source>
</evidence>
<keyword evidence="4" id="KW-0812">Transmembrane</keyword>
<dbReference type="PANTHER" id="PTHR42852">
    <property type="entry name" value="THIOL:DISULFIDE INTERCHANGE PROTEIN DSBE"/>
    <property type="match status" value="1"/>
</dbReference>
<evidence type="ECO:0000256" key="4">
    <source>
        <dbReference type="SAM" id="Phobius"/>
    </source>
</evidence>
<reference evidence="6" key="1">
    <citation type="submission" date="2022-04" db="EMBL/GenBank/DDBJ databases">
        <title>Hymenobacter sp. isolated from the air.</title>
        <authorList>
            <person name="Won M."/>
            <person name="Lee C.-M."/>
            <person name="Woen H.-Y."/>
            <person name="Kwon S.-W."/>
        </authorList>
    </citation>
    <scope>NUCLEOTIDE SEQUENCE</scope>
    <source>
        <strain evidence="6">5116S-3</strain>
    </source>
</reference>
<dbReference type="SUPFAM" id="SSF52833">
    <property type="entry name" value="Thioredoxin-like"/>
    <property type="match status" value="1"/>
</dbReference>
<keyword evidence="2" id="KW-0201">Cytochrome c-type biogenesis</keyword>
<evidence type="ECO:0000313" key="6">
    <source>
        <dbReference type="EMBL" id="UOQ70395.1"/>
    </source>
</evidence>
<dbReference type="InterPro" id="IPR017937">
    <property type="entry name" value="Thioredoxin_CS"/>
</dbReference>
<dbReference type="PROSITE" id="PS51352">
    <property type="entry name" value="THIOREDOXIN_2"/>
    <property type="match status" value="1"/>
</dbReference>
<dbReference type="KEGG" id="hcu:MUN79_16800"/>
<dbReference type="Proteomes" id="UP000831796">
    <property type="component" value="Chromosome"/>
</dbReference>
<evidence type="ECO:0000313" key="7">
    <source>
        <dbReference type="Proteomes" id="UP000831796"/>
    </source>
</evidence>
<dbReference type="GO" id="GO:0017004">
    <property type="term" value="P:cytochrome complex assembly"/>
    <property type="evidence" value="ECO:0007669"/>
    <property type="project" value="UniProtKB-KW"/>
</dbReference>
<keyword evidence="3" id="KW-0676">Redox-active center</keyword>
<protein>
    <submittedName>
        <fullName evidence="6">TlpA family protein disulfide reductase</fullName>
    </submittedName>
</protein>
<sequence>MNRKNLLQWLPYVLLAVVLFTDLRTVVFGTLQRGLLATGLWQADEPRLPATAPVLATSSVGYPHNLPLLDMNGQEVNLSSLKGKVVFVNLWASWCPPCVAEMPGIHALYKKLDPKKVAFVMISLDQNPAKARNLLQRKGYTFPVYFPTDNLPAPFDSNSIPSTVILAPDGQVAARHDGMADYDTPEFKAALEKLALPRGASRLTLFCLCCCP</sequence>
<keyword evidence="4" id="KW-0472">Membrane</keyword>